<dbReference type="InterPro" id="IPR001680">
    <property type="entry name" value="WD40_rpt"/>
</dbReference>
<dbReference type="InterPro" id="IPR015943">
    <property type="entry name" value="WD40/YVTN_repeat-like_dom_sf"/>
</dbReference>
<feature type="region of interest" description="Disordered" evidence="2">
    <location>
        <begin position="205"/>
        <end position="268"/>
    </location>
</feature>
<dbReference type="AlphaFoldDB" id="A0ABD3SCI2"/>
<dbReference type="EMBL" id="JALLPB020000071">
    <property type="protein sequence ID" value="KAL3822233.1"/>
    <property type="molecule type" value="Genomic_DNA"/>
</dbReference>
<dbReference type="PROSITE" id="PS50294">
    <property type="entry name" value="WD_REPEATS_REGION"/>
    <property type="match status" value="1"/>
</dbReference>
<keyword evidence="4" id="KW-1185">Reference proteome</keyword>
<sequence>MARGGGNDVGSGSEGEAESITWRSLLVRSDAVAAAAAAGVSNAKGEDRWFKREQYVEGQRLPASGGGKGKRREDAESRGEGLREILYQAYDLRGFFRFANLLANADLRICGFANRWRQKKGKKIANSQFAIRNCGNLGHPITNNEITIHPLSRSSAISAASISSRAREENVVLRAKVEELTMRIRDLTVENEALRAEAEMYREDYRDARRRGGDDGQEEGGEGGGSSSSSSSAAAENDDDDDDDEAKAEEGGGYDDDDFITSGNGMYPADPAVTLPDVHGTSNPLCCALNHPDDTLLATGGSDSHLSLCRWGNALSPGSNSSINAVRDSIRVYCGAPIICCAFARVNQGGREMPVIAAGCMDGSVMAVYCGMMMESEDVDDTSADVVRGEDHRVLKSRGAEFGEKKDGSIKHSRYVKTICWSPTEPVLASASADGTVQLTRVLDVDVKSMTAAFEIVKSMHFDGPVESMCYLNDGTTLCCYVRGTSYLTYFDLGDNYRQIKVSLNGGCVGTGGFDDHVSFAILSIAPSPRGTYIALATDASRNIIMEAKTGRIIRNLYGHKNDVYSNPKIAWSKNGKYLYGNSQDENCICVWDVASASIVRRLDDGCRGHAGFVRDIYSSGNTDTLASVSFDKTAKIWLM</sequence>
<name>A0ABD3SCI2_9STRA</name>
<comment type="caution">
    <text evidence="3">The sequence shown here is derived from an EMBL/GenBank/DDBJ whole genome shotgun (WGS) entry which is preliminary data.</text>
</comment>
<evidence type="ECO:0000313" key="4">
    <source>
        <dbReference type="Proteomes" id="UP001530377"/>
    </source>
</evidence>
<feature type="compositionally biased region" description="Acidic residues" evidence="2">
    <location>
        <begin position="236"/>
        <end position="259"/>
    </location>
</feature>
<evidence type="ECO:0000256" key="2">
    <source>
        <dbReference type="SAM" id="MobiDB-lite"/>
    </source>
</evidence>
<accession>A0ABD3SCI2</accession>
<dbReference type="InterPro" id="IPR036322">
    <property type="entry name" value="WD40_repeat_dom_sf"/>
</dbReference>
<dbReference type="Pfam" id="PF00400">
    <property type="entry name" value="WD40"/>
    <property type="match status" value="4"/>
</dbReference>
<dbReference type="PANTHER" id="PTHR19879:SF9">
    <property type="entry name" value="TRANSCRIPTION INITIATION FACTOR TFIID SUBUNIT 5"/>
    <property type="match status" value="1"/>
</dbReference>
<evidence type="ECO:0000256" key="1">
    <source>
        <dbReference type="PROSITE-ProRule" id="PRU00221"/>
    </source>
</evidence>
<organism evidence="3 4">
    <name type="scientific">Cyclostephanos tholiformis</name>
    <dbReference type="NCBI Taxonomy" id="382380"/>
    <lineage>
        <taxon>Eukaryota</taxon>
        <taxon>Sar</taxon>
        <taxon>Stramenopiles</taxon>
        <taxon>Ochrophyta</taxon>
        <taxon>Bacillariophyta</taxon>
        <taxon>Coscinodiscophyceae</taxon>
        <taxon>Thalassiosirophycidae</taxon>
        <taxon>Stephanodiscales</taxon>
        <taxon>Stephanodiscaceae</taxon>
        <taxon>Cyclostephanos</taxon>
    </lineage>
</organism>
<feature type="compositionally biased region" description="Basic and acidic residues" evidence="2">
    <location>
        <begin position="205"/>
        <end position="214"/>
    </location>
</feature>
<protein>
    <submittedName>
        <fullName evidence="3">Uncharacterized protein</fullName>
    </submittedName>
</protein>
<dbReference type="PROSITE" id="PS50082">
    <property type="entry name" value="WD_REPEATS_2"/>
    <property type="match status" value="1"/>
</dbReference>
<feature type="repeat" description="WD" evidence="1">
    <location>
        <begin position="607"/>
        <end position="640"/>
    </location>
</feature>
<dbReference type="Gene3D" id="2.130.10.10">
    <property type="entry name" value="YVTN repeat-like/Quinoprotein amine dehydrogenase"/>
    <property type="match status" value="2"/>
</dbReference>
<evidence type="ECO:0000313" key="3">
    <source>
        <dbReference type="EMBL" id="KAL3822233.1"/>
    </source>
</evidence>
<dbReference type="PANTHER" id="PTHR19879">
    <property type="entry name" value="TRANSCRIPTION INITIATION FACTOR TFIID"/>
    <property type="match status" value="1"/>
</dbReference>
<dbReference type="SUPFAM" id="SSF50978">
    <property type="entry name" value="WD40 repeat-like"/>
    <property type="match status" value="1"/>
</dbReference>
<reference evidence="3 4" key="1">
    <citation type="submission" date="2024-10" db="EMBL/GenBank/DDBJ databases">
        <title>Updated reference genomes for cyclostephanoid diatoms.</title>
        <authorList>
            <person name="Roberts W.R."/>
            <person name="Alverson A.J."/>
        </authorList>
    </citation>
    <scope>NUCLEOTIDE SEQUENCE [LARGE SCALE GENOMIC DNA]</scope>
    <source>
        <strain evidence="3 4">AJA228-03</strain>
    </source>
</reference>
<gene>
    <name evidence="3" type="ORF">ACHAXA_000673</name>
</gene>
<keyword evidence="1" id="KW-0853">WD repeat</keyword>
<dbReference type="Proteomes" id="UP001530377">
    <property type="component" value="Unassembled WGS sequence"/>
</dbReference>
<dbReference type="SMART" id="SM00320">
    <property type="entry name" value="WD40"/>
    <property type="match status" value="4"/>
</dbReference>
<proteinExistence type="predicted"/>